<dbReference type="Proteomes" id="UP000018296">
    <property type="component" value="Unassembled WGS sequence"/>
</dbReference>
<dbReference type="PATRIC" id="fig|1395513.3.peg.1166"/>
<proteinExistence type="predicted"/>
<protein>
    <submittedName>
        <fullName evidence="1">Uncharacterized protein</fullName>
    </submittedName>
</protein>
<name>V6IZ83_9BACL</name>
<dbReference type="RefSeq" id="WP_023509435.1">
    <property type="nucleotide sequence ID" value="NZ_AWTC01000004.1"/>
</dbReference>
<gene>
    <name evidence="1" type="ORF">P343_05695</name>
</gene>
<dbReference type="STRING" id="1395513.P343_05695"/>
<keyword evidence="2" id="KW-1185">Reference proteome</keyword>
<accession>V6IZ83</accession>
<evidence type="ECO:0000313" key="2">
    <source>
        <dbReference type="Proteomes" id="UP000018296"/>
    </source>
</evidence>
<sequence length="58" mass="6579">MLNHYERKVAQILQNDMIMGRTSDAADIAYRTGRTLEEAKAAIDKVRQTRKIDGGMLL</sequence>
<dbReference type="AlphaFoldDB" id="V6IZ83"/>
<organism evidence="1 2">
    <name type="scientific">Sporolactobacillus laevolacticus DSM 442</name>
    <dbReference type="NCBI Taxonomy" id="1395513"/>
    <lineage>
        <taxon>Bacteria</taxon>
        <taxon>Bacillati</taxon>
        <taxon>Bacillota</taxon>
        <taxon>Bacilli</taxon>
        <taxon>Bacillales</taxon>
        <taxon>Sporolactobacillaceae</taxon>
        <taxon>Sporolactobacillus</taxon>
    </lineage>
</organism>
<reference evidence="1 2" key="1">
    <citation type="journal article" date="2013" name="Genome Announc.">
        <title>Genome Sequence of Sporolactobacillus laevolacticus DSM442, an Efficient Polymer-Grade D-Lactate Producer from Agricultural Waste Cottonseed as a Nitrogen Source.</title>
        <authorList>
            <person name="Wang H."/>
            <person name="Wang L."/>
            <person name="Ju J."/>
            <person name="Yu B."/>
            <person name="Ma Y."/>
        </authorList>
    </citation>
    <scope>NUCLEOTIDE SEQUENCE [LARGE SCALE GENOMIC DNA]</scope>
    <source>
        <strain evidence="1 2">DSM 442</strain>
    </source>
</reference>
<evidence type="ECO:0000313" key="1">
    <source>
        <dbReference type="EMBL" id="EST12755.1"/>
    </source>
</evidence>
<dbReference type="EMBL" id="AWTC01000004">
    <property type="protein sequence ID" value="EST12755.1"/>
    <property type="molecule type" value="Genomic_DNA"/>
</dbReference>
<comment type="caution">
    <text evidence="1">The sequence shown here is derived from an EMBL/GenBank/DDBJ whole genome shotgun (WGS) entry which is preliminary data.</text>
</comment>